<dbReference type="RefSeq" id="WP_076178971.1">
    <property type="nucleotide sequence ID" value="NZ_MKQP01000011.1"/>
</dbReference>
<reference evidence="1 2" key="1">
    <citation type="submission" date="2016-10" db="EMBL/GenBank/DDBJ databases">
        <title>Paenibacillus species isolates.</title>
        <authorList>
            <person name="Beno S.M."/>
        </authorList>
    </citation>
    <scope>NUCLEOTIDE SEQUENCE [LARGE SCALE GENOMIC DNA]</scope>
    <source>
        <strain evidence="1 2">FSL H7-0604</strain>
    </source>
</reference>
<dbReference type="AlphaFoldDB" id="A0A1R0XES0"/>
<name>A0A1R0XES0_9BACL</name>
<gene>
    <name evidence="1" type="ORF">BJP51_12325</name>
</gene>
<protein>
    <submittedName>
        <fullName evidence="1">Uncharacterized protein</fullName>
    </submittedName>
</protein>
<evidence type="ECO:0000313" key="1">
    <source>
        <dbReference type="EMBL" id="OMD33564.1"/>
    </source>
</evidence>
<dbReference type="EMBL" id="MKQP01000011">
    <property type="protein sequence ID" value="OMD33564.1"/>
    <property type="molecule type" value="Genomic_DNA"/>
</dbReference>
<proteinExistence type="predicted"/>
<sequence length="288" mass="33381">MDFRQAVTAYQTGGDRTIIQQILAYMHERSESRVVLPGDDASVYIALRAITVTYHERISLEYEPAALFDYRESIYEFLGVDILGGPDFAEFRTHASTIRRYLGAHEYEALIYALERWLDYGVYERSTIVPALEHALASVDVSRSEREVVSYANRAFETEYRRLFMLESGMVRLGRRDDDGQFRNVYVKPLAANPWRIIFERRVSPEEAPQILRKLTTRQRDYVERAYAVVATDIEGGELGEYKVSESGEYRLKIRYMAEKLGVEESALRKCFHKVRERAADKVPTIAY</sequence>
<comment type="caution">
    <text evidence="1">The sequence shown here is derived from an EMBL/GenBank/DDBJ whole genome shotgun (WGS) entry which is preliminary data.</text>
</comment>
<dbReference type="Proteomes" id="UP000187465">
    <property type="component" value="Unassembled WGS sequence"/>
</dbReference>
<accession>A0A1R0XES0</accession>
<organism evidence="1 2">
    <name type="scientific">Paenibacillus odorifer</name>
    <dbReference type="NCBI Taxonomy" id="189426"/>
    <lineage>
        <taxon>Bacteria</taxon>
        <taxon>Bacillati</taxon>
        <taxon>Bacillota</taxon>
        <taxon>Bacilli</taxon>
        <taxon>Bacillales</taxon>
        <taxon>Paenibacillaceae</taxon>
        <taxon>Paenibacillus</taxon>
    </lineage>
</organism>
<evidence type="ECO:0000313" key="2">
    <source>
        <dbReference type="Proteomes" id="UP000187465"/>
    </source>
</evidence>